<reference evidence="1 2" key="1">
    <citation type="submission" date="2019-10" db="EMBL/GenBank/DDBJ databases">
        <title>Glycomyces albidus sp. nov., a novel actinomycete isolated from rhizosphere soil of wheat (Triticum aestivum L.).</title>
        <authorList>
            <person name="Qian L."/>
        </authorList>
    </citation>
    <scope>NUCLEOTIDE SEQUENCE [LARGE SCALE GENOMIC DNA]</scope>
    <source>
        <strain evidence="1 2">NEAU-7082</strain>
    </source>
</reference>
<keyword evidence="2" id="KW-1185">Reference proteome</keyword>
<dbReference type="PANTHER" id="PTHR30528:SF0">
    <property type="entry name" value="CYTOPLASMIC PROTEIN"/>
    <property type="match status" value="1"/>
</dbReference>
<comment type="caution">
    <text evidence="1">The sequence shown here is derived from an EMBL/GenBank/DDBJ whole genome shotgun (WGS) entry which is preliminary data.</text>
</comment>
<accession>A0A6L5GAD2</accession>
<dbReference type="Pfam" id="PF06224">
    <property type="entry name" value="AlkZ-like"/>
    <property type="match status" value="1"/>
</dbReference>
<proteinExistence type="predicted"/>
<sequence length="390" mass="44534">MVLERTGAVPESLRLADARRIAIAAQLRPKATRFKTVLERLGCIQLDTISAVRRAHELTLLARGLDVDEAVRSLERRRTPVAFEYWAHAMSLLPVSAWPYMARRRKAWRERYHTPDLAAAEADVIALLRERGAITVSDFPNGAMHRGNGSVTNMGDSWNFRTDHKRAVEHLLWYGDVACTDRIGGFKRVYQLAERAIPSEHLWDADDEECLRYMVSTALRNLGVGTTKDVADYFRLKIVDTERVLRELGVEQVAVEGWKARAWIDPQVRRTRLTGAERPVAVSMFDQLVWLRERMERLWGHGWKIEIYVPEPQRTFGYYCLPVFVGSDLPGRVALRRSNGDLVVEAAQWDDARADREYLHAAVERAASWVGAEVRWKAEVRGFDTAVAEV</sequence>
<evidence type="ECO:0000313" key="1">
    <source>
        <dbReference type="EMBL" id="MQM26669.1"/>
    </source>
</evidence>
<gene>
    <name evidence="1" type="ORF">GFD30_13985</name>
</gene>
<dbReference type="AlphaFoldDB" id="A0A6L5GAD2"/>
<organism evidence="1 2">
    <name type="scientific">Glycomyces albidus</name>
    <dbReference type="NCBI Taxonomy" id="2656774"/>
    <lineage>
        <taxon>Bacteria</taxon>
        <taxon>Bacillati</taxon>
        <taxon>Actinomycetota</taxon>
        <taxon>Actinomycetes</taxon>
        <taxon>Glycomycetales</taxon>
        <taxon>Glycomycetaceae</taxon>
        <taxon>Glycomyces</taxon>
    </lineage>
</organism>
<dbReference type="PANTHER" id="PTHR30528">
    <property type="entry name" value="CYTOPLASMIC PROTEIN"/>
    <property type="match status" value="1"/>
</dbReference>
<dbReference type="Proteomes" id="UP000477750">
    <property type="component" value="Unassembled WGS sequence"/>
</dbReference>
<name>A0A6L5GAD2_9ACTN</name>
<dbReference type="EMBL" id="WIAO01000016">
    <property type="protein sequence ID" value="MQM26669.1"/>
    <property type="molecule type" value="Genomic_DNA"/>
</dbReference>
<protein>
    <submittedName>
        <fullName evidence="1">Winged helix-turn-helix domain-containing protein</fullName>
    </submittedName>
</protein>
<evidence type="ECO:0000313" key="2">
    <source>
        <dbReference type="Proteomes" id="UP000477750"/>
    </source>
</evidence>
<dbReference type="InterPro" id="IPR009351">
    <property type="entry name" value="AlkZ-like"/>
</dbReference>